<proteinExistence type="predicted"/>
<accession>A0A8X6SMZ5</accession>
<dbReference type="AlphaFoldDB" id="A0A8X6SMZ5"/>
<protein>
    <submittedName>
        <fullName evidence="1">Uncharacterized protein</fullName>
    </submittedName>
</protein>
<name>A0A8X6SMZ5_TRICX</name>
<reference evidence="1" key="1">
    <citation type="submission" date="2020-08" db="EMBL/GenBank/DDBJ databases">
        <title>Multicomponent nature underlies the extraordinary mechanical properties of spider dragline silk.</title>
        <authorList>
            <person name="Kono N."/>
            <person name="Nakamura H."/>
            <person name="Mori M."/>
            <person name="Yoshida Y."/>
            <person name="Ohtoshi R."/>
            <person name="Malay A.D."/>
            <person name="Moran D.A.P."/>
            <person name="Tomita M."/>
            <person name="Numata K."/>
            <person name="Arakawa K."/>
        </authorList>
    </citation>
    <scope>NUCLEOTIDE SEQUENCE</scope>
</reference>
<organism evidence="1 2">
    <name type="scientific">Trichonephila clavipes</name>
    <name type="common">Golden silk orbweaver</name>
    <name type="synonym">Nephila clavipes</name>
    <dbReference type="NCBI Taxonomy" id="2585209"/>
    <lineage>
        <taxon>Eukaryota</taxon>
        <taxon>Metazoa</taxon>
        <taxon>Ecdysozoa</taxon>
        <taxon>Arthropoda</taxon>
        <taxon>Chelicerata</taxon>
        <taxon>Arachnida</taxon>
        <taxon>Araneae</taxon>
        <taxon>Araneomorphae</taxon>
        <taxon>Entelegynae</taxon>
        <taxon>Araneoidea</taxon>
        <taxon>Nephilidae</taxon>
        <taxon>Trichonephila</taxon>
    </lineage>
</organism>
<evidence type="ECO:0000313" key="2">
    <source>
        <dbReference type="Proteomes" id="UP000887159"/>
    </source>
</evidence>
<evidence type="ECO:0000313" key="1">
    <source>
        <dbReference type="EMBL" id="GFY14428.1"/>
    </source>
</evidence>
<dbReference type="Proteomes" id="UP000887159">
    <property type="component" value="Unassembled WGS sequence"/>
</dbReference>
<keyword evidence="2" id="KW-1185">Reference proteome</keyword>
<sequence>MLGRRIAARPRPPATVRDLEIALLEDRWSVGDGSTGHFHGRSVPRRKGRQGSAFCLRKVGYLRWILAHPLHPYTFNDDDPQ</sequence>
<dbReference type="EMBL" id="BMAU01021329">
    <property type="protein sequence ID" value="GFY14428.1"/>
    <property type="molecule type" value="Genomic_DNA"/>
</dbReference>
<gene>
    <name evidence="1" type="ORF">TNCV_1314821</name>
</gene>
<comment type="caution">
    <text evidence="1">The sequence shown here is derived from an EMBL/GenBank/DDBJ whole genome shotgun (WGS) entry which is preliminary data.</text>
</comment>